<feature type="chain" id="PRO_5030515484" evidence="4">
    <location>
        <begin position="16"/>
        <end position="293"/>
    </location>
</feature>
<dbReference type="OMA" id="GSYRFDY"/>
<dbReference type="AlphaFoldDB" id="A0A7R8UVA0"/>
<organism evidence="5 6">
    <name type="scientific">Hermetia illucens</name>
    <name type="common">Black soldier fly</name>
    <dbReference type="NCBI Taxonomy" id="343691"/>
    <lineage>
        <taxon>Eukaryota</taxon>
        <taxon>Metazoa</taxon>
        <taxon>Ecdysozoa</taxon>
        <taxon>Arthropoda</taxon>
        <taxon>Hexapoda</taxon>
        <taxon>Insecta</taxon>
        <taxon>Pterygota</taxon>
        <taxon>Neoptera</taxon>
        <taxon>Endopterygota</taxon>
        <taxon>Diptera</taxon>
        <taxon>Brachycera</taxon>
        <taxon>Stratiomyomorpha</taxon>
        <taxon>Stratiomyidae</taxon>
        <taxon>Hermetiinae</taxon>
        <taxon>Hermetia</taxon>
    </lineage>
</organism>
<keyword evidence="1 2" id="KW-0193">Cuticle</keyword>
<gene>
    <name evidence="5" type="ORF">HERILL_LOCUS9310</name>
</gene>
<keyword evidence="6" id="KW-1185">Reference proteome</keyword>
<feature type="compositionally biased region" description="Gly residues" evidence="3">
    <location>
        <begin position="283"/>
        <end position="293"/>
    </location>
</feature>
<dbReference type="PROSITE" id="PS00233">
    <property type="entry name" value="CHIT_BIND_RR_1"/>
    <property type="match status" value="1"/>
</dbReference>
<dbReference type="InterPro" id="IPR050468">
    <property type="entry name" value="Cuticle_Struct_Prot"/>
</dbReference>
<dbReference type="PANTHER" id="PTHR10380:SF173">
    <property type="entry name" value="CUTICULAR PROTEIN 47EF, ISOFORM C-RELATED"/>
    <property type="match status" value="1"/>
</dbReference>
<dbReference type="Pfam" id="PF00379">
    <property type="entry name" value="Chitin_bind_4"/>
    <property type="match status" value="1"/>
</dbReference>
<feature type="compositionally biased region" description="Low complexity" evidence="3">
    <location>
        <begin position="270"/>
        <end position="282"/>
    </location>
</feature>
<name>A0A7R8UVA0_HERIL</name>
<dbReference type="PRINTS" id="PR00947">
    <property type="entry name" value="CUTICLE"/>
</dbReference>
<feature type="signal peptide" evidence="4">
    <location>
        <begin position="1"/>
        <end position="15"/>
    </location>
</feature>
<dbReference type="EMBL" id="LR899012">
    <property type="protein sequence ID" value="CAD7086543.1"/>
    <property type="molecule type" value="Genomic_DNA"/>
</dbReference>
<evidence type="ECO:0000256" key="2">
    <source>
        <dbReference type="PROSITE-ProRule" id="PRU00497"/>
    </source>
</evidence>
<feature type="compositionally biased region" description="Gly residues" evidence="3">
    <location>
        <begin position="97"/>
        <end position="107"/>
    </location>
</feature>
<keyword evidence="4" id="KW-0732">Signal</keyword>
<evidence type="ECO:0000313" key="6">
    <source>
        <dbReference type="Proteomes" id="UP000594454"/>
    </source>
</evidence>
<evidence type="ECO:0000256" key="4">
    <source>
        <dbReference type="SAM" id="SignalP"/>
    </source>
</evidence>
<sequence length="293" mass="29468">MKLFLATLFIGFATAAQLQNTYLPPGSAASAGGHGNFLQGPNSGGTSGNYLAPKTTFNNAGQPNAFSHGAQSGFGSLSGGAFGAQGGHTQQSATYSGAGGFGGGRQGPSGPQIPILSYNNINNGDGSYHFDYATGNGIQQNEDGHLNNPGSEYAEQVVQGSYSYTGDDGQTYTVHYKADGNGFQASGDHLPTPPPIPEAIQRSLEYNAAHPEENNAGAYNSAAGQSGSYGGAQGSFAAGSQGGFSAGAGRPGGSFSGAGTSHGGSFGRRPQQQYLPPQQHQSGGPGGAAGYHY</sequence>
<protein>
    <submittedName>
        <fullName evidence="5">Uncharacterized protein</fullName>
    </submittedName>
</protein>
<dbReference type="GO" id="GO:0008010">
    <property type="term" value="F:structural constituent of chitin-based larval cuticle"/>
    <property type="evidence" value="ECO:0007669"/>
    <property type="project" value="TreeGrafter"/>
</dbReference>
<evidence type="ECO:0000313" key="5">
    <source>
        <dbReference type="EMBL" id="CAD7086543.1"/>
    </source>
</evidence>
<evidence type="ECO:0000256" key="3">
    <source>
        <dbReference type="SAM" id="MobiDB-lite"/>
    </source>
</evidence>
<evidence type="ECO:0000256" key="1">
    <source>
        <dbReference type="ARBA" id="ARBA00022460"/>
    </source>
</evidence>
<dbReference type="OrthoDB" id="6515429at2759"/>
<dbReference type="PANTHER" id="PTHR10380">
    <property type="entry name" value="CUTICLE PROTEIN"/>
    <property type="match status" value="1"/>
</dbReference>
<dbReference type="InterPro" id="IPR000618">
    <property type="entry name" value="Insect_cuticle"/>
</dbReference>
<dbReference type="InParanoid" id="A0A7R8UVA0"/>
<accession>A0A7R8UVA0</accession>
<dbReference type="Proteomes" id="UP000594454">
    <property type="component" value="Chromosome 4"/>
</dbReference>
<proteinExistence type="predicted"/>
<dbReference type="PROSITE" id="PS51155">
    <property type="entry name" value="CHIT_BIND_RR_2"/>
    <property type="match status" value="1"/>
</dbReference>
<dbReference type="GO" id="GO:0062129">
    <property type="term" value="C:chitin-based extracellular matrix"/>
    <property type="evidence" value="ECO:0007669"/>
    <property type="project" value="TreeGrafter"/>
</dbReference>
<feature type="region of interest" description="Disordered" evidence="3">
    <location>
        <begin position="242"/>
        <end position="293"/>
    </location>
</feature>
<feature type="compositionally biased region" description="Gly residues" evidence="3">
    <location>
        <begin position="242"/>
        <end position="266"/>
    </location>
</feature>
<dbReference type="InterPro" id="IPR031311">
    <property type="entry name" value="CHIT_BIND_RR_consensus"/>
</dbReference>
<reference evidence="5 6" key="1">
    <citation type="submission" date="2020-11" db="EMBL/GenBank/DDBJ databases">
        <authorList>
            <person name="Wallbank WR R."/>
            <person name="Pardo Diaz C."/>
            <person name="Kozak K."/>
            <person name="Martin S."/>
            <person name="Jiggins C."/>
            <person name="Moest M."/>
            <person name="Warren A I."/>
            <person name="Generalovic N T."/>
            <person name="Byers J.R.P. K."/>
            <person name="Montejo-Kovacevich G."/>
            <person name="Yen C E."/>
        </authorList>
    </citation>
    <scope>NUCLEOTIDE SEQUENCE [LARGE SCALE GENOMIC DNA]</scope>
</reference>
<feature type="region of interest" description="Disordered" evidence="3">
    <location>
        <begin position="81"/>
        <end position="110"/>
    </location>
</feature>